<reference evidence="1 2" key="1">
    <citation type="submission" date="2018-03" db="EMBL/GenBank/DDBJ databases">
        <title>The ancient ancestry and fast evolution of plastids.</title>
        <authorList>
            <person name="Moore K.R."/>
            <person name="Magnabosco C."/>
            <person name="Momper L."/>
            <person name="Gold D.A."/>
            <person name="Bosak T."/>
            <person name="Fournier G.P."/>
        </authorList>
    </citation>
    <scope>NUCLEOTIDE SEQUENCE [LARGE SCALE GENOMIC DNA]</scope>
    <source>
        <strain evidence="1 2">CCALA 016</strain>
    </source>
</reference>
<name>A0A2T1LTV2_9CHRO</name>
<dbReference type="Proteomes" id="UP000239001">
    <property type="component" value="Unassembled WGS sequence"/>
</dbReference>
<accession>A0A2T1LTV2</accession>
<dbReference type="RefSeq" id="WP_106458392.1">
    <property type="nucleotide sequence ID" value="NZ_PXOH01000025.1"/>
</dbReference>
<protein>
    <submittedName>
        <fullName evidence="1">Uncharacterized protein</fullName>
    </submittedName>
</protein>
<keyword evidence="2" id="KW-1185">Reference proteome</keyword>
<evidence type="ECO:0000313" key="1">
    <source>
        <dbReference type="EMBL" id="PSF34547.1"/>
    </source>
</evidence>
<sequence>MKKTQIYNSEGDELLSEYDFDYSKAKPNRFANQTKPNSLVITLDPDLAEVFKTSEAVNHALRSLLSAIPK</sequence>
<dbReference type="AlphaFoldDB" id="A0A2T1LTV2"/>
<organism evidence="1 2">
    <name type="scientific">Aphanothece hegewaldii CCALA 016</name>
    <dbReference type="NCBI Taxonomy" id="2107694"/>
    <lineage>
        <taxon>Bacteria</taxon>
        <taxon>Bacillati</taxon>
        <taxon>Cyanobacteriota</taxon>
        <taxon>Cyanophyceae</taxon>
        <taxon>Oscillatoriophycideae</taxon>
        <taxon>Chroococcales</taxon>
        <taxon>Aphanothecaceae</taxon>
        <taxon>Aphanothece</taxon>
    </lineage>
</organism>
<dbReference type="OrthoDB" id="467345at2"/>
<dbReference type="EMBL" id="PXOH01000025">
    <property type="protein sequence ID" value="PSF34547.1"/>
    <property type="molecule type" value="Genomic_DNA"/>
</dbReference>
<evidence type="ECO:0000313" key="2">
    <source>
        <dbReference type="Proteomes" id="UP000239001"/>
    </source>
</evidence>
<proteinExistence type="predicted"/>
<comment type="caution">
    <text evidence="1">The sequence shown here is derived from an EMBL/GenBank/DDBJ whole genome shotgun (WGS) entry which is preliminary data.</text>
</comment>
<reference evidence="1 2" key="2">
    <citation type="submission" date="2018-03" db="EMBL/GenBank/DDBJ databases">
        <authorList>
            <person name="Keele B.F."/>
        </authorList>
    </citation>
    <scope>NUCLEOTIDE SEQUENCE [LARGE SCALE GENOMIC DNA]</scope>
    <source>
        <strain evidence="1 2">CCALA 016</strain>
    </source>
</reference>
<gene>
    <name evidence="1" type="ORF">C7H19_18445</name>
</gene>